<dbReference type="EMBL" id="CP065217">
    <property type="protein sequence ID" value="QPL52403.1"/>
    <property type="molecule type" value="Genomic_DNA"/>
</dbReference>
<evidence type="ECO:0000259" key="1">
    <source>
        <dbReference type="Pfam" id="PF14301"/>
    </source>
</evidence>
<evidence type="ECO:0000313" key="2">
    <source>
        <dbReference type="EMBL" id="QPL52403.1"/>
    </source>
</evidence>
<gene>
    <name evidence="2" type="ORF">I3X05_10265</name>
</gene>
<name>A0AAJ4LT04_9VIBR</name>
<sequence length="265" mass="30719">MMIDTNYASLAEVDENIRHYYAEDTRERVVGYTEPNEEGESSPIVEPYIVVVVNQPDKVTYQDVQLRKSERKPWDSVIKPELERAIAWEEFSVNHNQYLDWLYALSLWEKEQPTEPVWDEEQQEYIETIIPAPERPVVDVAKQEAFTHDLMRDIAAYHADLAIQTRKSATFSDIEYHGKLYQMGQGKDGLFGIDNFNKRIAAVAANPDKAQESIGWIAKSNEIVSLTYEDVRAIVNAFYDREQAIFTAYNQWRSGDRLTPFKVTI</sequence>
<reference evidence="2 3" key="1">
    <citation type="submission" date="2020-11" db="EMBL/GenBank/DDBJ databases">
        <title>Complete and Circularized Genome Assembly of a human isolate of Vibrio navarrensis biotype pommerensis with MiSeq and MinION Sequence Data.</title>
        <authorList>
            <person name="Schwartz K."/>
            <person name="Borowiak M."/>
            <person name="Deneke C."/>
            <person name="Balau V."/>
            <person name="Metelmann C."/>
            <person name="Strauch E."/>
        </authorList>
    </citation>
    <scope>NUCLEOTIDE SEQUENCE [LARGE SCALE GENOMIC DNA]</scope>
    <source>
        <strain evidence="2 3">20-VB00237</strain>
    </source>
</reference>
<protein>
    <recommendedName>
        <fullName evidence="1">DUF4376 domain-containing protein</fullName>
    </recommendedName>
</protein>
<evidence type="ECO:0000313" key="3">
    <source>
        <dbReference type="Proteomes" id="UP000594435"/>
    </source>
</evidence>
<accession>A0AAJ4LT04</accession>
<dbReference type="Pfam" id="PF14301">
    <property type="entry name" value="DUF4376"/>
    <property type="match status" value="1"/>
</dbReference>
<dbReference type="InterPro" id="IPR025484">
    <property type="entry name" value="DUF4376"/>
</dbReference>
<proteinExistence type="predicted"/>
<feature type="domain" description="DUF4376" evidence="1">
    <location>
        <begin position="200"/>
        <end position="251"/>
    </location>
</feature>
<dbReference type="RefSeq" id="WP_337970675.1">
    <property type="nucleotide sequence ID" value="NZ_CP065217.1"/>
</dbReference>
<organism evidence="2 3">
    <name type="scientific">Vibrio navarrensis</name>
    <dbReference type="NCBI Taxonomy" id="29495"/>
    <lineage>
        <taxon>Bacteria</taxon>
        <taxon>Pseudomonadati</taxon>
        <taxon>Pseudomonadota</taxon>
        <taxon>Gammaproteobacteria</taxon>
        <taxon>Vibrionales</taxon>
        <taxon>Vibrionaceae</taxon>
        <taxon>Vibrio</taxon>
    </lineage>
</organism>
<dbReference type="AlphaFoldDB" id="A0AAJ4LT04"/>
<dbReference type="Proteomes" id="UP000594435">
    <property type="component" value="Chromosome 1"/>
</dbReference>